<keyword evidence="3" id="KW-0813">Transport</keyword>
<comment type="subcellular location">
    <subcellularLocation>
        <location evidence="1">Cell membrane</location>
        <topology evidence="1">Multi-pass membrane protein</topology>
    </subcellularLocation>
</comment>
<comment type="caution">
    <text evidence="15">The sequence shown here is derived from an EMBL/GenBank/DDBJ whole genome shotgun (WGS) entry which is preliminary data.</text>
</comment>
<evidence type="ECO:0000313" key="18">
    <source>
        <dbReference type="EMBL" id="CAF3940051.1"/>
    </source>
</evidence>
<evidence type="ECO:0000256" key="7">
    <source>
        <dbReference type="ARBA" id="ARBA00022989"/>
    </source>
</evidence>
<keyword evidence="6" id="KW-0851">Voltage-gated channel</keyword>
<dbReference type="PANTHER" id="PTHR46480">
    <property type="entry name" value="F20B24.22"/>
    <property type="match status" value="1"/>
</dbReference>
<dbReference type="GO" id="GO:0005886">
    <property type="term" value="C:plasma membrane"/>
    <property type="evidence" value="ECO:0007669"/>
    <property type="project" value="UniProtKB-SubCell"/>
</dbReference>
<dbReference type="GO" id="GO:0030171">
    <property type="term" value="F:voltage-gated proton channel activity"/>
    <property type="evidence" value="ECO:0007669"/>
    <property type="project" value="InterPro"/>
</dbReference>
<dbReference type="Proteomes" id="UP000663860">
    <property type="component" value="Unassembled WGS sequence"/>
</dbReference>
<dbReference type="PANTHER" id="PTHR46480:SF1">
    <property type="entry name" value="VOLTAGE-GATED HYDROGEN CHANNEL 1"/>
    <property type="match status" value="1"/>
</dbReference>
<evidence type="ECO:0000313" key="15">
    <source>
        <dbReference type="EMBL" id="CAF1108628.1"/>
    </source>
</evidence>
<dbReference type="GO" id="GO:0034702">
    <property type="term" value="C:monoatomic ion channel complex"/>
    <property type="evidence" value="ECO:0007669"/>
    <property type="project" value="UniProtKB-KW"/>
</dbReference>
<keyword evidence="10 13" id="KW-0472">Membrane</keyword>
<dbReference type="Proteomes" id="UP000663845">
    <property type="component" value="Unassembled WGS sequence"/>
</dbReference>
<evidence type="ECO:0000259" key="14">
    <source>
        <dbReference type="Pfam" id="PF00520"/>
    </source>
</evidence>
<evidence type="ECO:0000256" key="2">
    <source>
        <dbReference type="ARBA" id="ARBA00015897"/>
    </source>
</evidence>
<dbReference type="EMBL" id="CAJOBB010000728">
    <property type="protein sequence ID" value="CAF3739168.1"/>
    <property type="molecule type" value="Genomic_DNA"/>
</dbReference>
<evidence type="ECO:0000256" key="1">
    <source>
        <dbReference type="ARBA" id="ARBA00004651"/>
    </source>
</evidence>
<feature type="transmembrane region" description="Helical" evidence="13">
    <location>
        <begin position="199"/>
        <end position="218"/>
    </location>
</feature>
<keyword evidence="8" id="KW-0175">Coiled coil</keyword>
<evidence type="ECO:0000313" key="17">
    <source>
        <dbReference type="EMBL" id="CAF3739168.1"/>
    </source>
</evidence>
<sequence length="322" mass="37327">MDKIVIKPLQEISLPGNVEEVNNDDINVKSLSSNIKQSKWKVVKENNQLKLPRHSQGDIKLSSIIEELQKFSLESELKNSDEESINDSHSWIQIARRQLAHYLVLPKFHYSIIVLVVIDLIVVLVDLVLAQLSSPCLTDQELIEYNTTVQRDTCLLPYSVTLSRAELFLFYFSVVLLIIFVLEIFLSFFTFGFQHYKNVLYLLDSIIVFTSFVMEIYFHYGNIGRAGRAAAAIVVLRLWKIVRAIHAVVHSITLKNRIIIRKIQEAQTIIEQEKSTTEKMLEKQEIKVDYLTNLLKTLSKLPSQEHIDAYVDKTWQQRHKDK</sequence>
<keyword evidence="9" id="KW-0406">Ion transport</keyword>
<evidence type="ECO:0000256" key="11">
    <source>
        <dbReference type="ARBA" id="ARBA00023303"/>
    </source>
</evidence>
<dbReference type="SUPFAM" id="SSF81324">
    <property type="entry name" value="Voltage-gated potassium channels"/>
    <property type="match status" value="1"/>
</dbReference>
<feature type="transmembrane region" description="Helical" evidence="13">
    <location>
        <begin position="168"/>
        <end position="193"/>
    </location>
</feature>
<evidence type="ECO:0000256" key="5">
    <source>
        <dbReference type="ARBA" id="ARBA00022692"/>
    </source>
</evidence>
<evidence type="ECO:0000256" key="9">
    <source>
        <dbReference type="ARBA" id="ARBA00023065"/>
    </source>
</evidence>
<evidence type="ECO:0000256" key="12">
    <source>
        <dbReference type="ARBA" id="ARBA00031989"/>
    </source>
</evidence>
<accession>A0A814PP98</accession>
<keyword evidence="4" id="KW-1003">Cell membrane</keyword>
<name>A0A814PP98_9BILA</name>
<dbReference type="EMBL" id="CAJNOE010000312">
    <property type="protein sequence ID" value="CAF1140091.1"/>
    <property type="molecule type" value="Genomic_DNA"/>
</dbReference>
<dbReference type="InterPro" id="IPR031846">
    <property type="entry name" value="Hvcn1"/>
</dbReference>
<proteinExistence type="predicted"/>
<dbReference type="InterPro" id="IPR027359">
    <property type="entry name" value="Volt_channel_dom_sf"/>
</dbReference>
<keyword evidence="7 13" id="KW-1133">Transmembrane helix</keyword>
<evidence type="ECO:0000313" key="16">
    <source>
        <dbReference type="EMBL" id="CAF1140091.1"/>
    </source>
</evidence>
<reference evidence="15" key="1">
    <citation type="submission" date="2021-02" db="EMBL/GenBank/DDBJ databases">
        <authorList>
            <person name="Nowell W R."/>
        </authorList>
    </citation>
    <scope>NUCLEOTIDE SEQUENCE</scope>
</reference>
<dbReference type="InterPro" id="IPR005821">
    <property type="entry name" value="Ion_trans_dom"/>
</dbReference>
<keyword evidence="11" id="KW-0407">Ion channel</keyword>
<evidence type="ECO:0000256" key="4">
    <source>
        <dbReference type="ARBA" id="ARBA00022475"/>
    </source>
</evidence>
<evidence type="ECO:0000256" key="6">
    <source>
        <dbReference type="ARBA" id="ARBA00022882"/>
    </source>
</evidence>
<evidence type="ECO:0000313" key="19">
    <source>
        <dbReference type="Proteomes" id="UP000663845"/>
    </source>
</evidence>
<evidence type="ECO:0000256" key="3">
    <source>
        <dbReference type="ARBA" id="ARBA00022448"/>
    </source>
</evidence>
<dbReference type="Gene3D" id="1.20.120.350">
    <property type="entry name" value="Voltage-gated potassium channels. Chain C"/>
    <property type="match status" value="1"/>
</dbReference>
<dbReference type="Proteomes" id="UP000663868">
    <property type="component" value="Unassembled WGS sequence"/>
</dbReference>
<dbReference type="Pfam" id="PF00520">
    <property type="entry name" value="Ion_trans"/>
    <property type="match status" value="1"/>
</dbReference>
<feature type="domain" description="Ion transport" evidence="14">
    <location>
        <begin position="108"/>
        <end position="258"/>
    </location>
</feature>
<organism evidence="15 19">
    <name type="scientific">Adineta steineri</name>
    <dbReference type="NCBI Taxonomy" id="433720"/>
    <lineage>
        <taxon>Eukaryota</taxon>
        <taxon>Metazoa</taxon>
        <taxon>Spiralia</taxon>
        <taxon>Gnathifera</taxon>
        <taxon>Rotifera</taxon>
        <taxon>Eurotatoria</taxon>
        <taxon>Bdelloidea</taxon>
        <taxon>Adinetida</taxon>
        <taxon>Adinetidae</taxon>
        <taxon>Adineta</taxon>
    </lineage>
</organism>
<dbReference type="Proteomes" id="UP000663844">
    <property type="component" value="Unassembled WGS sequence"/>
</dbReference>
<dbReference type="EMBL" id="CAJOAZ010002559">
    <property type="protein sequence ID" value="CAF3940051.1"/>
    <property type="molecule type" value="Genomic_DNA"/>
</dbReference>
<gene>
    <name evidence="16" type="ORF">IZO911_LOCUS25175</name>
    <name evidence="15" type="ORF">JYZ213_LOCUS21796</name>
    <name evidence="17" type="ORF">KXQ929_LOCUS13546</name>
    <name evidence="18" type="ORF">OXD698_LOCUS26074</name>
</gene>
<evidence type="ECO:0000256" key="8">
    <source>
        <dbReference type="ARBA" id="ARBA00023054"/>
    </source>
</evidence>
<dbReference type="AlphaFoldDB" id="A0A814PP98"/>
<keyword evidence="5 13" id="KW-0812">Transmembrane</keyword>
<evidence type="ECO:0000256" key="10">
    <source>
        <dbReference type="ARBA" id="ARBA00023136"/>
    </source>
</evidence>
<dbReference type="EMBL" id="CAJNOG010000242">
    <property type="protein sequence ID" value="CAF1108628.1"/>
    <property type="molecule type" value="Genomic_DNA"/>
</dbReference>
<evidence type="ECO:0000256" key="13">
    <source>
        <dbReference type="SAM" id="Phobius"/>
    </source>
</evidence>
<feature type="transmembrane region" description="Helical" evidence="13">
    <location>
        <begin position="108"/>
        <end position="129"/>
    </location>
</feature>
<protein>
    <recommendedName>
        <fullName evidence="2">Voltage-gated hydrogen channel 1</fullName>
    </recommendedName>
    <alternativeName>
        <fullName evidence="12">Hydrogen voltage-gated channel 1</fullName>
    </alternativeName>
</protein>